<dbReference type="Proteomes" id="UP000295264">
    <property type="component" value="Unassembled WGS sequence"/>
</dbReference>
<accession>A0A484GIT4</accession>
<sequence>RKERKKMTYFSVLKNIAQPSTCFLSCSDIVLALDLGLKNP</sequence>
<feature type="non-terminal residue" evidence="1">
    <location>
        <position position="40"/>
    </location>
</feature>
<evidence type="ECO:0000313" key="2">
    <source>
        <dbReference type="Proteomes" id="UP000295264"/>
    </source>
</evidence>
<reference evidence="1 2" key="1">
    <citation type="journal article" date="2018" name="Genomics">
        <title>Molecular footprints of inshore aquatic adaptation in Indo-Pacific humpback dolphin (Sousa chinensis).</title>
        <authorList>
            <person name="Ming Y."/>
            <person name="Jian J."/>
            <person name="Yu F."/>
            <person name="Yu X."/>
            <person name="Wang J."/>
            <person name="Liu W."/>
        </authorList>
    </citation>
    <scope>NUCLEOTIDE SEQUENCE [LARGE SCALE GENOMIC DNA]</scope>
    <source>
        <strain evidence="1">MY-2018</strain>
        <tissue evidence="1">Skin</tissue>
    </source>
</reference>
<comment type="caution">
    <text evidence="1">The sequence shown here is derived from an EMBL/GenBank/DDBJ whole genome shotgun (WGS) entry which is preliminary data.</text>
</comment>
<feature type="non-terminal residue" evidence="1">
    <location>
        <position position="1"/>
    </location>
</feature>
<organism evidence="1 2">
    <name type="scientific">Sousa chinensis</name>
    <name type="common">Indo-pacific humpbacked dolphin</name>
    <name type="synonym">Steno chinensis</name>
    <dbReference type="NCBI Taxonomy" id="103600"/>
    <lineage>
        <taxon>Eukaryota</taxon>
        <taxon>Metazoa</taxon>
        <taxon>Chordata</taxon>
        <taxon>Craniata</taxon>
        <taxon>Vertebrata</taxon>
        <taxon>Euteleostomi</taxon>
        <taxon>Mammalia</taxon>
        <taxon>Eutheria</taxon>
        <taxon>Laurasiatheria</taxon>
        <taxon>Artiodactyla</taxon>
        <taxon>Whippomorpha</taxon>
        <taxon>Cetacea</taxon>
        <taxon>Odontoceti</taxon>
        <taxon>Delphinidae</taxon>
        <taxon>Sousa</taxon>
    </lineage>
</organism>
<dbReference type="AlphaFoldDB" id="A0A484GIT4"/>
<evidence type="ECO:0000313" key="1">
    <source>
        <dbReference type="EMBL" id="TEA35381.1"/>
    </source>
</evidence>
<gene>
    <name evidence="1" type="ORF">DBR06_SOUSAS21310005</name>
</gene>
<name>A0A484GIT4_SOUCH</name>
<dbReference type="EMBL" id="QWLN02007483">
    <property type="protein sequence ID" value="TEA35381.1"/>
    <property type="molecule type" value="Genomic_DNA"/>
</dbReference>
<protein>
    <submittedName>
        <fullName evidence="1">Uncharacterized protein</fullName>
    </submittedName>
</protein>
<keyword evidence="2" id="KW-1185">Reference proteome</keyword>
<proteinExistence type="predicted"/>